<evidence type="ECO:0000256" key="1">
    <source>
        <dbReference type="ARBA" id="ARBA00004609"/>
    </source>
</evidence>
<keyword evidence="4" id="KW-0336">GPI-anchor</keyword>
<feature type="compositionally biased region" description="Low complexity" evidence="9">
    <location>
        <begin position="127"/>
        <end position="156"/>
    </location>
</feature>
<protein>
    <submittedName>
        <fullName evidence="13">Non-specific lipid transfer protein GPI-anchored 15-like</fullName>
    </submittedName>
</protein>
<evidence type="ECO:0000256" key="3">
    <source>
        <dbReference type="ARBA" id="ARBA00022475"/>
    </source>
</evidence>
<keyword evidence="12" id="KW-1185">Reference proteome</keyword>
<dbReference type="SUPFAM" id="SSF47699">
    <property type="entry name" value="Bifunctional inhibitor/lipid-transfer protein/seed storage 2S albumin"/>
    <property type="match status" value="1"/>
</dbReference>
<organism evidence="12 13">
    <name type="scientific">Rhodamnia argentea</name>
    <dbReference type="NCBI Taxonomy" id="178133"/>
    <lineage>
        <taxon>Eukaryota</taxon>
        <taxon>Viridiplantae</taxon>
        <taxon>Streptophyta</taxon>
        <taxon>Embryophyta</taxon>
        <taxon>Tracheophyta</taxon>
        <taxon>Spermatophyta</taxon>
        <taxon>Magnoliopsida</taxon>
        <taxon>eudicotyledons</taxon>
        <taxon>Gunneridae</taxon>
        <taxon>Pentapetalae</taxon>
        <taxon>rosids</taxon>
        <taxon>malvids</taxon>
        <taxon>Myrtales</taxon>
        <taxon>Myrtaceae</taxon>
        <taxon>Myrtoideae</taxon>
        <taxon>Myrteae</taxon>
        <taxon>Australasian group</taxon>
        <taxon>Rhodamnia</taxon>
    </lineage>
</organism>
<feature type="chain" id="PRO_5046057132" evidence="10">
    <location>
        <begin position="25"/>
        <end position="201"/>
    </location>
</feature>
<dbReference type="CDD" id="cd00010">
    <property type="entry name" value="AAI_LTSS"/>
    <property type="match status" value="1"/>
</dbReference>
<keyword evidence="7" id="KW-0325">Glycoprotein</keyword>
<dbReference type="KEGG" id="rarg:115752060"/>
<dbReference type="Gene3D" id="1.10.110.10">
    <property type="entry name" value="Plant lipid-transfer and hydrophobic proteins"/>
    <property type="match status" value="1"/>
</dbReference>
<evidence type="ECO:0000313" key="13">
    <source>
        <dbReference type="RefSeq" id="XP_030545965.2"/>
    </source>
</evidence>
<evidence type="ECO:0000313" key="12">
    <source>
        <dbReference type="Proteomes" id="UP000827889"/>
    </source>
</evidence>
<name>A0A8B8QFW4_9MYRT</name>
<dbReference type="GeneID" id="115752060"/>
<keyword evidence="8" id="KW-0449">Lipoprotein</keyword>
<dbReference type="SMART" id="SM00499">
    <property type="entry name" value="AAI"/>
    <property type="match status" value="1"/>
</dbReference>
<evidence type="ECO:0000256" key="6">
    <source>
        <dbReference type="ARBA" id="ARBA00023157"/>
    </source>
</evidence>
<dbReference type="InterPro" id="IPR043325">
    <property type="entry name" value="LTSS"/>
</dbReference>
<feature type="domain" description="Bifunctional inhibitor/plant lipid transfer protein/seed storage helical" evidence="11">
    <location>
        <begin position="28"/>
        <end position="105"/>
    </location>
</feature>
<feature type="region of interest" description="Disordered" evidence="9">
    <location>
        <begin position="106"/>
        <end position="175"/>
    </location>
</feature>
<dbReference type="GO" id="GO:0098552">
    <property type="term" value="C:side of membrane"/>
    <property type="evidence" value="ECO:0007669"/>
    <property type="project" value="UniProtKB-KW"/>
</dbReference>
<evidence type="ECO:0000256" key="5">
    <source>
        <dbReference type="ARBA" id="ARBA00022729"/>
    </source>
</evidence>
<dbReference type="GO" id="GO:0005886">
    <property type="term" value="C:plasma membrane"/>
    <property type="evidence" value="ECO:0007669"/>
    <property type="project" value="UniProtKB-SubCell"/>
</dbReference>
<evidence type="ECO:0000259" key="11">
    <source>
        <dbReference type="SMART" id="SM00499"/>
    </source>
</evidence>
<comment type="subcellular location">
    <subcellularLocation>
        <location evidence="1">Cell membrane</location>
        <topology evidence="1">Lipid-anchor</topology>
        <topology evidence="1">GPI-anchor</topology>
    </subcellularLocation>
</comment>
<keyword evidence="3" id="KW-1003">Cell membrane</keyword>
<feature type="signal peptide" evidence="10">
    <location>
        <begin position="1"/>
        <end position="24"/>
    </location>
</feature>
<comment type="similarity">
    <text evidence="2">Belongs to the plant LTP family.</text>
</comment>
<dbReference type="RefSeq" id="XP_030545965.2">
    <property type="nucleotide sequence ID" value="XM_030690105.2"/>
</dbReference>
<dbReference type="InterPro" id="IPR000528">
    <property type="entry name" value="Plant_nsLTP"/>
</dbReference>
<evidence type="ECO:0000256" key="4">
    <source>
        <dbReference type="ARBA" id="ARBA00022622"/>
    </source>
</evidence>
<dbReference type="PRINTS" id="PR00382">
    <property type="entry name" value="LIPIDTRNSFER"/>
</dbReference>
<dbReference type="AlphaFoldDB" id="A0A8B8QFW4"/>
<dbReference type="InterPro" id="IPR036312">
    <property type="entry name" value="Bifun_inhib/LTP/seed_sf"/>
</dbReference>
<dbReference type="GO" id="GO:0008289">
    <property type="term" value="F:lipid binding"/>
    <property type="evidence" value="ECO:0007669"/>
    <property type="project" value="InterPro"/>
</dbReference>
<evidence type="ECO:0000256" key="10">
    <source>
        <dbReference type="SAM" id="SignalP"/>
    </source>
</evidence>
<keyword evidence="5 10" id="KW-0732">Signal</keyword>
<keyword evidence="6" id="KW-1015">Disulfide bond</keyword>
<gene>
    <name evidence="13" type="primary">LOC115752060</name>
</gene>
<dbReference type="Pfam" id="PF14368">
    <property type="entry name" value="LTP_2"/>
    <property type="match status" value="1"/>
</dbReference>
<evidence type="ECO:0000256" key="9">
    <source>
        <dbReference type="SAM" id="MobiDB-lite"/>
    </source>
</evidence>
<keyword evidence="4" id="KW-0472">Membrane</keyword>
<evidence type="ECO:0000256" key="7">
    <source>
        <dbReference type="ARBA" id="ARBA00023180"/>
    </source>
</evidence>
<accession>A0A8B8QFW4</accession>
<reference evidence="13" key="1">
    <citation type="submission" date="2025-08" db="UniProtKB">
        <authorList>
            <consortium name="RefSeq"/>
        </authorList>
    </citation>
    <scope>IDENTIFICATION</scope>
    <source>
        <tissue evidence="13">Leaf</tissue>
    </source>
</reference>
<dbReference type="Proteomes" id="UP000827889">
    <property type="component" value="Chromosome 7"/>
</dbReference>
<dbReference type="PANTHER" id="PTHR33044">
    <property type="entry name" value="BIFUNCTIONAL INHIBITOR/LIPID-TRANSFER PROTEIN/SEED STORAGE 2S ALBUMIN SUPERFAMILY PROTEIN-RELATED"/>
    <property type="match status" value="1"/>
</dbReference>
<dbReference type="InterPro" id="IPR016140">
    <property type="entry name" value="Bifunc_inhib/LTP/seed_store"/>
</dbReference>
<dbReference type="GO" id="GO:0006869">
    <property type="term" value="P:lipid transport"/>
    <property type="evidence" value="ECO:0007669"/>
    <property type="project" value="InterPro"/>
</dbReference>
<proteinExistence type="inferred from homology"/>
<sequence length="201" mass="19699">MASRGIITGLVLVLAATLWTQSTAQSGCTTALTSLAPCLNFILGNSSTPSSSCCSQLASVVKATPQCLCSVMNGPSPVFGITINQTQALALPNACNVQTPPVSQCNAAANAPTPASVGAPEVPPVASPSDSPAEPSNETPTAAAPTAAAPAASTPPSGTPGTGGSKAVPSTNGNTSDGSIVKAQLRLAALVVLVASIFNRF</sequence>
<evidence type="ECO:0000256" key="2">
    <source>
        <dbReference type="ARBA" id="ARBA00009748"/>
    </source>
</evidence>
<evidence type="ECO:0000256" key="8">
    <source>
        <dbReference type="ARBA" id="ARBA00023288"/>
    </source>
</evidence>